<evidence type="ECO:0000313" key="2">
    <source>
        <dbReference type="Proteomes" id="UP000694404"/>
    </source>
</evidence>
<dbReference type="GeneTree" id="ENSGT01150000287240"/>
<organism evidence="1 2">
    <name type="scientific">Chelonoidis abingdonii</name>
    <name type="common">Abingdon island giant tortoise</name>
    <name type="synonym">Testudo abingdonii</name>
    <dbReference type="NCBI Taxonomy" id="106734"/>
    <lineage>
        <taxon>Eukaryota</taxon>
        <taxon>Metazoa</taxon>
        <taxon>Chordata</taxon>
        <taxon>Craniata</taxon>
        <taxon>Vertebrata</taxon>
        <taxon>Euteleostomi</taxon>
        <taxon>Archelosauria</taxon>
        <taxon>Testudinata</taxon>
        <taxon>Testudines</taxon>
        <taxon>Cryptodira</taxon>
        <taxon>Durocryptodira</taxon>
        <taxon>Testudinoidea</taxon>
        <taxon>Testudinidae</taxon>
        <taxon>Chelonoidis</taxon>
    </lineage>
</organism>
<dbReference type="OMA" id="WAKPLPQ"/>
<dbReference type="Ensembl" id="ENSCABT00000014567.1">
    <property type="protein sequence ID" value="ENSCABP00000013278.1"/>
    <property type="gene ID" value="ENSCABG00000009956.1"/>
</dbReference>
<proteinExistence type="predicted"/>
<dbReference type="AlphaFoldDB" id="A0A8C0IR49"/>
<dbReference type="Proteomes" id="UP000694404">
    <property type="component" value="Unplaced"/>
</dbReference>
<protein>
    <submittedName>
        <fullName evidence="1">Uncharacterized protein</fullName>
    </submittedName>
</protein>
<reference evidence="1" key="1">
    <citation type="submission" date="2025-08" db="UniProtKB">
        <authorList>
            <consortium name="Ensembl"/>
        </authorList>
    </citation>
    <scope>IDENTIFICATION</scope>
</reference>
<evidence type="ECO:0000313" key="1">
    <source>
        <dbReference type="Ensembl" id="ENSCABP00000013278.1"/>
    </source>
</evidence>
<reference evidence="1" key="2">
    <citation type="submission" date="2025-09" db="UniProtKB">
        <authorList>
            <consortium name="Ensembl"/>
        </authorList>
    </citation>
    <scope>IDENTIFICATION</scope>
</reference>
<sequence length="195" mass="21839">CSLICIVGTVPSPPTARSPSGPGTGRGVLVSQLLVGVLFLQSSQWYGCSPVCVRWCILRVELWAKPLPQSVQQCGRSPVCVRWCSLRVELWAKPLPQSLQLELCAKPLPQSVQLYGSSPVCVRWCLFRCANCAKPLPQAELFAKLLPQSVQQYSRSPVCMHWCWVSAEGLLNFLLQSMQRWGRRSMRSLWLSLPQ</sequence>
<name>A0A8C0IR49_CHEAB</name>
<accession>A0A8C0IR49</accession>
<keyword evidence="2" id="KW-1185">Reference proteome</keyword>